<feature type="transmembrane region" description="Helical" evidence="1">
    <location>
        <begin position="43"/>
        <end position="62"/>
    </location>
</feature>
<evidence type="ECO:0000256" key="1">
    <source>
        <dbReference type="SAM" id="Phobius"/>
    </source>
</evidence>
<accession>A0A089HGE1</accession>
<dbReference type="EMBL" id="CP009288">
    <property type="protein sequence ID" value="AIQ11011.1"/>
    <property type="molecule type" value="Genomic_DNA"/>
</dbReference>
<dbReference type="Proteomes" id="UP000029409">
    <property type="component" value="Chromosome"/>
</dbReference>
<sequence length="81" mass="8796">MSYEPDGQIDRKISSLGVFGGAALAAGITGGELFAQEMIGTDSLAGILIALFTWFGYWRLLVGRLSQRFGRHWGLTTGFLQ</sequence>
<keyword evidence="1" id="KW-0812">Transmembrane</keyword>
<name>A0A089HGE1_PAEDU</name>
<dbReference type="AlphaFoldDB" id="A0A089HGE1"/>
<proteinExistence type="predicted"/>
<evidence type="ECO:0000313" key="3">
    <source>
        <dbReference type="Proteomes" id="UP000029409"/>
    </source>
</evidence>
<evidence type="ECO:0000313" key="2">
    <source>
        <dbReference type="EMBL" id="AIQ11011.1"/>
    </source>
</evidence>
<gene>
    <name evidence="2" type="ORF">PDUR_02565</name>
</gene>
<organism evidence="2 3">
    <name type="scientific">Paenibacillus durus</name>
    <name type="common">Paenibacillus azotofixans</name>
    <dbReference type="NCBI Taxonomy" id="44251"/>
    <lineage>
        <taxon>Bacteria</taxon>
        <taxon>Bacillati</taxon>
        <taxon>Bacillota</taxon>
        <taxon>Bacilli</taxon>
        <taxon>Bacillales</taxon>
        <taxon>Paenibacillaceae</taxon>
        <taxon>Paenibacillus</taxon>
    </lineage>
</organism>
<dbReference type="STRING" id="44251.PDUR_02565"/>
<feature type="transmembrane region" description="Helical" evidence="1">
    <location>
        <begin position="12"/>
        <end position="31"/>
    </location>
</feature>
<protein>
    <submittedName>
        <fullName evidence="2">Uncharacterized protein</fullName>
    </submittedName>
</protein>
<keyword evidence="1" id="KW-1133">Transmembrane helix</keyword>
<keyword evidence="1" id="KW-0472">Membrane</keyword>
<reference evidence="2 3" key="1">
    <citation type="submission" date="2014-08" db="EMBL/GenBank/DDBJ databases">
        <title>Comparative genomics of the Paenibacillus odorifer group.</title>
        <authorList>
            <person name="den Bakker H.C."/>
            <person name="Tsai Y.-C."/>
            <person name="Martin N."/>
            <person name="Korlach J."/>
            <person name="Wiedmann M."/>
        </authorList>
    </citation>
    <scope>NUCLEOTIDE SEQUENCE [LARGE SCALE GENOMIC DNA]</scope>
    <source>
        <strain evidence="2 3">DSM 1735</strain>
    </source>
</reference>
<dbReference type="KEGG" id="pdu:PDUR_02565"/>
<keyword evidence="3" id="KW-1185">Reference proteome</keyword>
<dbReference type="eggNOG" id="COG2814">
    <property type="taxonomic scope" value="Bacteria"/>
</dbReference>